<dbReference type="InterPro" id="IPR036908">
    <property type="entry name" value="RlpA-like_sf"/>
</dbReference>
<dbReference type="EMBL" id="QLLI01000008">
    <property type="protein sequence ID" value="RAI94465.1"/>
    <property type="molecule type" value="Genomic_DNA"/>
</dbReference>
<evidence type="ECO:0000313" key="4">
    <source>
        <dbReference type="Proteomes" id="UP000248827"/>
    </source>
</evidence>
<dbReference type="AlphaFoldDB" id="A0A855Y7A5"/>
<dbReference type="EMBL" id="QGTZ01000008">
    <property type="protein sequence ID" value="PWW38087.1"/>
    <property type="molecule type" value="Genomic_DNA"/>
</dbReference>
<comment type="caution">
    <text evidence="1">The sequence shown here is derived from an EMBL/GenBank/DDBJ whole genome shotgun (WGS) entry which is preliminary data.</text>
</comment>
<dbReference type="Proteomes" id="UP000247078">
    <property type="component" value="Unassembled WGS sequence"/>
</dbReference>
<evidence type="ECO:0000313" key="3">
    <source>
        <dbReference type="Proteomes" id="UP000247078"/>
    </source>
</evidence>
<evidence type="ECO:0000313" key="1">
    <source>
        <dbReference type="EMBL" id="PWW38087.1"/>
    </source>
</evidence>
<reference evidence="1 3" key="1">
    <citation type="submission" date="2018-05" db="EMBL/GenBank/DDBJ databases">
        <title>Freshwater and sediment microbial communities from various areas in North America, analyzing microbe dynamics in response to fracking.</title>
        <authorList>
            <person name="Lamendella R."/>
        </authorList>
    </citation>
    <scope>NUCLEOTIDE SEQUENCE [LARGE SCALE GENOMIC DNA]</scope>
    <source>
        <strain evidence="1 3">DB-3</strain>
        <strain evidence="2 4">NG-13</strain>
    </source>
</reference>
<accession>A0A855Y7A5</accession>
<keyword evidence="4" id="KW-1185">Reference proteome</keyword>
<dbReference type="Gene3D" id="2.40.40.10">
    <property type="entry name" value="RlpA-like domain"/>
    <property type="match status" value="1"/>
</dbReference>
<dbReference type="RefSeq" id="WP_090994543.1">
    <property type="nucleotide sequence ID" value="NZ_QGTZ01000008.1"/>
</dbReference>
<dbReference type="OrthoDB" id="2988992at2"/>
<evidence type="ECO:0000313" key="2">
    <source>
        <dbReference type="EMBL" id="RAI94465.1"/>
    </source>
</evidence>
<dbReference type="SUPFAM" id="SSF50685">
    <property type="entry name" value="Barwin-like endoglucanases"/>
    <property type="match status" value="1"/>
</dbReference>
<organism evidence="1 3">
    <name type="scientific">Paenibacillus pabuli</name>
    <dbReference type="NCBI Taxonomy" id="1472"/>
    <lineage>
        <taxon>Bacteria</taxon>
        <taxon>Bacillati</taxon>
        <taxon>Bacillota</taxon>
        <taxon>Bacilli</taxon>
        <taxon>Bacillales</taxon>
        <taxon>Paenibacillaceae</taxon>
        <taxon>Paenibacillus</taxon>
    </lineage>
</organism>
<name>A0A855Y7A5_9BACL</name>
<sequence>MANTATINLITGDVYGLYVNGKYIVGDTFSRVDAVKQRLNYIFADSNRDLDFITPSYENGQYVISCPRVRRNVGQVTYLYDTNGSDGWKQHPSKLYEPTHWSNTGSSTTQTAIMTASGPVPWHNALLTANQIRAAVNPNFASAAGHNPLRALVAPTNTSASVQSVISSSARCDFYGHPCQGTAAGTTSPSCSGYSDLSAYQNISNVTAGNGEVLHPVDLTCAMTSTNNWGSTYRNKYIRVTNLSNNQSIVVRVTDTAPANRGVELTYRAWVGIGKPSGANSVKIELMS</sequence>
<protein>
    <submittedName>
        <fullName evidence="1">Uncharacterized protein</fullName>
    </submittedName>
</protein>
<gene>
    <name evidence="2" type="ORF">DET54_108265</name>
    <name evidence="1" type="ORF">DET56_108280</name>
</gene>
<proteinExistence type="predicted"/>
<dbReference type="Proteomes" id="UP000248827">
    <property type="component" value="Unassembled WGS sequence"/>
</dbReference>